<gene>
    <name evidence="1" type="ORF">FBZ90_102453</name>
</gene>
<keyword evidence="2" id="KW-1185">Reference proteome</keyword>
<name>A0A560HGC2_9PROT</name>
<sequence length="331" mass="36680">MPVNYQFKVSSSNKVIIPLGEYAYHKPGLWVVCRPKIDKITLTVKDLDPDLQNLVQANLIAAEDEKGPYTSAPVSKKAPYYQTRALLTHEPSGQNALIEAKPKLPGAAFLRMEFNPHKLGKAGISFVYSHLLALLSGAYFLHELLPKVRVTRLDIAVDLIDVPIQDVHVTYGNGGKTLAYFSSVGQLETLYVGKKKSGPAPGYIYDKKQQLLDNGQPLVFKNVSHARVELHVKSSRPLVKLGTLKNPLNKLTVQWPLAGPSLDLTPHHWSHFLDSVRLRGLQAALSLISDGVTRENYAIGFKKGCEENHIWDAQKLWGMWGEVVHGSGLLP</sequence>
<dbReference type="Proteomes" id="UP000315751">
    <property type="component" value="Unassembled WGS sequence"/>
</dbReference>
<organism evidence="1 2">
    <name type="scientific">Nitrospirillum amazonense</name>
    <dbReference type="NCBI Taxonomy" id="28077"/>
    <lineage>
        <taxon>Bacteria</taxon>
        <taxon>Pseudomonadati</taxon>
        <taxon>Pseudomonadota</taxon>
        <taxon>Alphaproteobacteria</taxon>
        <taxon>Rhodospirillales</taxon>
        <taxon>Azospirillaceae</taxon>
        <taxon>Nitrospirillum</taxon>
    </lineage>
</organism>
<evidence type="ECO:0000313" key="2">
    <source>
        <dbReference type="Proteomes" id="UP000315751"/>
    </source>
</evidence>
<dbReference type="EMBL" id="VITR01000002">
    <property type="protein sequence ID" value="TWB45495.1"/>
    <property type="molecule type" value="Genomic_DNA"/>
</dbReference>
<protein>
    <submittedName>
        <fullName evidence="1">Uncharacterized protein</fullName>
    </submittedName>
</protein>
<comment type="caution">
    <text evidence="1">The sequence shown here is derived from an EMBL/GenBank/DDBJ whole genome shotgun (WGS) entry which is preliminary data.</text>
</comment>
<dbReference type="AlphaFoldDB" id="A0A560HGC2"/>
<reference evidence="1 2" key="1">
    <citation type="submission" date="2019-06" db="EMBL/GenBank/DDBJ databases">
        <title>Genomic Encyclopedia of Type Strains, Phase IV (KMG-V): Genome sequencing to study the core and pangenomes of soil and plant-associated prokaryotes.</title>
        <authorList>
            <person name="Whitman W."/>
        </authorList>
    </citation>
    <scope>NUCLEOTIDE SEQUENCE [LARGE SCALE GENOMIC DNA]</scope>
    <source>
        <strain evidence="1 2">BR 11622</strain>
    </source>
</reference>
<accession>A0A560HGC2</accession>
<evidence type="ECO:0000313" key="1">
    <source>
        <dbReference type="EMBL" id="TWB45495.1"/>
    </source>
</evidence>
<proteinExistence type="predicted"/>